<keyword evidence="2" id="KW-0223">Dioxygenase</keyword>
<reference evidence="2 3" key="1">
    <citation type="submission" date="2017-10" db="EMBL/GenBank/DDBJ databases">
        <title>Frigbacter circumglobatus gen. nov. sp. nov., isolated from sediment cultured in situ.</title>
        <authorList>
            <person name="Zhao Z."/>
        </authorList>
    </citation>
    <scope>NUCLEOTIDE SEQUENCE [LARGE SCALE GENOMIC DNA]</scope>
    <source>
        <strain evidence="2 3">ZYL</strain>
    </source>
</reference>
<evidence type="ECO:0000256" key="1">
    <source>
        <dbReference type="ARBA" id="ARBA00001954"/>
    </source>
</evidence>
<dbReference type="SUPFAM" id="SSF51197">
    <property type="entry name" value="Clavaminate synthase-like"/>
    <property type="match status" value="1"/>
</dbReference>
<dbReference type="InterPro" id="IPR008775">
    <property type="entry name" value="Phytyl_CoA_dOase-like"/>
</dbReference>
<organism evidence="2 3">
    <name type="scientific">Paremcibacter congregatus</name>
    <dbReference type="NCBI Taxonomy" id="2043170"/>
    <lineage>
        <taxon>Bacteria</taxon>
        <taxon>Pseudomonadati</taxon>
        <taxon>Pseudomonadota</taxon>
        <taxon>Alphaproteobacteria</taxon>
        <taxon>Emcibacterales</taxon>
        <taxon>Emcibacteraceae</taxon>
        <taxon>Paremcibacter</taxon>
    </lineage>
</organism>
<gene>
    <name evidence="2" type="ORF">CRD36_12280</name>
</gene>
<comment type="caution">
    <text evidence="2">The sequence shown here is derived from an EMBL/GenBank/DDBJ whole genome shotgun (WGS) entry which is preliminary data.</text>
</comment>
<keyword evidence="2" id="KW-0560">Oxidoreductase</keyword>
<comment type="cofactor">
    <cofactor evidence="1">
        <name>Fe(2+)</name>
        <dbReference type="ChEBI" id="CHEBI:29033"/>
    </cofactor>
</comment>
<dbReference type="RefSeq" id="WP_099473649.1">
    <property type="nucleotide sequence ID" value="NZ_CP041025.1"/>
</dbReference>
<proteinExistence type="predicted"/>
<dbReference type="PANTHER" id="PTHR20883">
    <property type="entry name" value="PHYTANOYL-COA DIOXYGENASE DOMAIN CONTAINING 1"/>
    <property type="match status" value="1"/>
</dbReference>
<keyword evidence="3" id="KW-1185">Reference proteome</keyword>
<dbReference type="Gene3D" id="2.60.120.620">
    <property type="entry name" value="q2cbj1_9rhob like domain"/>
    <property type="match status" value="1"/>
</dbReference>
<dbReference type="GO" id="GO:0016706">
    <property type="term" value="F:2-oxoglutarate-dependent dioxygenase activity"/>
    <property type="evidence" value="ECO:0007669"/>
    <property type="project" value="UniProtKB-ARBA"/>
</dbReference>
<dbReference type="EMBL" id="PDEM01000024">
    <property type="protein sequence ID" value="PHZ84574.1"/>
    <property type="molecule type" value="Genomic_DNA"/>
</dbReference>
<dbReference type="Proteomes" id="UP000229730">
    <property type="component" value="Unassembled WGS sequence"/>
</dbReference>
<protein>
    <submittedName>
        <fullName evidence="2">Phytanoyl-CoA dioxygenase</fullName>
    </submittedName>
</protein>
<dbReference type="OrthoDB" id="9796766at2"/>
<dbReference type="PANTHER" id="PTHR20883:SF48">
    <property type="entry name" value="ECTOINE DIOXYGENASE"/>
    <property type="match status" value="1"/>
</dbReference>
<sequence length="288" mass="32480">MKQRITQLKRRKAVDTLRSKGYVILENMISPDLLSNVSQELDQWFAKTPRCQGDFYGEDTTRYGSLLTKAPSSQDLALHPDISYIADEILGPNCDWYQLNLGQAVRIHPGAPQQPPHRDEEMWPCPKSCEYLINVMWAIDDFTLENGATRIWPRSHFASLNRDMDEAEAIVAEMPKGSALIFLGSVTHCGGANRYFEHRTGIIFSYSLGWLKQYENQFLAYPPKVAATFPPELQALIGYKVHRPNLGGYENNCPSVLLQETLPETLPAVDCLPPEIEQQLAALRSQAA</sequence>
<dbReference type="GO" id="GO:0005506">
    <property type="term" value="F:iron ion binding"/>
    <property type="evidence" value="ECO:0007669"/>
    <property type="project" value="UniProtKB-ARBA"/>
</dbReference>
<evidence type="ECO:0000313" key="2">
    <source>
        <dbReference type="EMBL" id="PHZ84574.1"/>
    </source>
</evidence>
<dbReference type="AlphaFoldDB" id="A0A2G4YQG5"/>
<dbReference type="Pfam" id="PF05721">
    <property type="entry name" value="PhyH"/>
    <property type="match status" value="1"/>
</dbReference>
<name>A0A2G4YQG5_9PROT</name>
<evidence type="ECO:0000313" key="3">
    <source>
        <dbReference type="Proteomes" id="UP000229730"/>
    </source>
</evidence>
<dbReference type="InParanoid" id="A0A2G4YQG5"/>
<accession>A0A2G4YQG5</accession>